<dbReference type="InterPro" id="IPR004149">
    <property type="entry name" value="Znf_DNAligase_C4"/>
</dbReference>
<dbReference type="CDD" id="cd17748">
    <property type="entry name" value="BRCT_DNA_ligase_like"/>
    <property type="match status" value="1"/>
</dbReference>
<evidence type="ECO:0000256" key="12">
    <source>
        <dbReference type="ARBA" id="ARBA00034005"/>
    </source>
</evidence>
<proteinExistence type="inferred from homology"/>
<dbReference type="InterPro" id="IPR033136">
    <property type="entry name" value="DNA_ligase_CS"/>
</dbReference>
<keyword evidence="9 14" id="KW-0460">Magnesium</keyword>
<evidence type="ECO:0000256" key="1">
    <source>
        <dbReference type="ARBA" id="ARBA00004067"/>
    </source>
</evidence>
<dbReference type="Proteomes" id="UP000777784">
    <property type="component" value="Unassembled WGS sequence"/>
</dbReference>
<feature type="binding site" evidence="14">
    <location>
        <position position="138"/>
    </location>
    <ligand>
        <name>NAD(+)</name>
        <dbReference type="ChEBI" id="CHEBI:57540"/>
    </ligand>
</feature>
<dbReference type="PIRSF" id="PIRSF001604">
    <property type="entry name" value="LigA"/>
    <property type="match status" value="1"/>
</dbReference>
<dbReference type="PROSITE" id="PS50172">
    <property type="entry name" value="BRCT"/>
    <property type="match status" value="1"/>
</dbReference>
<evidence type="ECO:0000256" key="14">
    <source>
        <dbReference type="HAMAP-Rule" id="MF_01588"/>
    </source>
</evidence>
<dbReference type="InterPro" id="IPR010994">
    <property type="entry name" value="RuvA_2-like"/>
</dbReference>
<comment type="cofactor">
    <cofactor evidence="14">
        <name>Mg(2+)</name>
        <dbReference type="ChEBI" id="CHEBI:18420"/>
    </cofactor>
    <cofactor evidence="14">
        <name>Mn(2+)</name>
        <dbReference type="ChEBI" id="CHEBI:29035"/>
    </cofactor>
</comment>
<dbReference type="SMART" id="SM00292">
    <property type="entry name" value="BRCT"/>
    <property type="match status" value="1"/>
</dbReference>
<feature type="binding site" evidence="14">
    <location>
        <position position="437"/>
    </location>
    <ligand>
        <name>Zn(2+)</name>
        <dbReference type="ChEBI" id="CHEBI:29105"/>
    </ligand>
</feature>
<dbReference type="GO" id="GO:0003911">
    <property type="term" value="F:DNA ligase (NAD+) activity"/>
    <property type="evidence" value="ECO:0007669"/>
    <property type="project" value="UniProtKB-UniRule"/>
</dbReference>
<evidence type="ECO:0000256" key="2">
    <source>
        <dbReference type="ARBA" id="ARBA00012722"/>
    </source>
</evidence>
<dbReference type="CDD" id="cd00114">
    <property type="entry name" value="LIGANc"/>
    <property type="match status" value="1"/>
</dbReference>
<dbReference type="SUPFAM" id="SSF50249">
    <property type="entry name" value="Nucleic acid-binding proteins"/>
    <property type="match status" value="1"/>
</dbReference>
<keyword evidence="6 14" id="KW-0479">Metal-binding</keyword>
<feature type="binding site" evidence="14">
    <location>
        <position position="414"/>
    </location>
    <ligand>
        <name>Zn(2+)</name>
        <dbReference type="ChEBI" id="CHEBI:29105"/>
    </ligand>
</feature>
<evidence type="ECO:0000256" key="7">
    <source>
        <dbReference type="ARBA" id="ARBA00022763"/>
    </source>
</evidence>
<dbReference type="InterPro" id="IPR012340">
    <property type="entry name" value="NA-bd_OB-fold"/>
</dbReference>
<name>A0A948RWU7_UNCEI</name>
<keyword evidence="14" id="KW-0464">Manganese</keyword>
<protein>
    <recommendedName>
        <fullName evidence="3 14">DNA ligase</fullName>
        <ecNumber evidence="2 14">6.5.1.2</ecNumber>
    </recommendedName>
    <alternativeName>
        <fullName evidence="14">Polydeoxyribonucleotide synthase [NAD(+)]</fullName>
    </alternativeName>
</protein>
<dbReference type="GO" id="GO:0003677">
    <property type="term" value="F:DNA binding"/>
    <property type="evidence" value="ECO:0007669"/>
    <property type="project" value="InterPro"/>
</dbReference>
<dbReference type="Pfam" id="PF03120">
    <property type="entry name" value="OB_DNA_ligase"/>
    <property type="match status" value="1"/>
</dbReference>
<dbReference type="PROSITE" id="PS01055">
    <property type="entry name" value="DNA_LIGASE_N1"/>
    <property type="match status" value="1"/>
</dbReference>
<dbReference type="GO" id="GO:0006281">
    <property type="term" value="P:DNA repair"/>
    <property type="evidence" value="ECO:0007669"/>
    <property type="project" value="UniProtKB-KW"/>
</dbReference>
<comment type="function">
    <text evidence="1 14">DNA ligase that catalyzes the formation of phosphodiester linkages between 5'-phosphoryl and 3'-hydroxyl groups in double-stranded DNA using NAD as a coenzyme and as the energy source for the reaction. It is essential for DNA replication and repair of damaged DNA.</text>
</comment>
<feature type="binding site" evidence="14">
    <location>
        <position position="432"/>
    </location>
    <ligand>
        <name>Zn(2+)</name>
        <dbReference type="ChEBI" id="CHEBI:29105"/>
    </ligand>
</feature>
<dbReference type="Gene3D" id="3.30.470.30">
    <property type="entry name" value="DNA ligase/mRNA capping enzyme"/>
    <property type="match status" value="1"/>
</dbReference>
<evidence type="ECO:0000259" key="16">
    <source>
        <dbReference type="PROSITE" id="PS50172"/>
    </source>
</evidence>
<feature type="binding site" evidence="14">
    <location>
        <position position="417"/>
    </location>
    <ligand>
        <name>Zn(2+)</name>
        <dbReference type="ChEBI" id="CHEBI:29105"/>
    </ligand>
</feature>
<dbReference type="GO" id="GO:0046872">
    <property type="term" value="F:metal ion binding"/>
    <property type="evidence" value="ECO:0007669"/>
    <property type="project" value="UniProtKB-KW"/>
</dbReference>
<feature type="active site" description="N6-AMP-lysine intermediate" evidence="14">
    <location>
        <position position="117"/>
    </location>
</feature>
<evidence type="ECO:0000256" key="15">
    <source>
        <dbReference type="RuleBase" id="RU000618"/>
    </source>
</evidence>
<evidence type="ECO:0000256" key="8">
    <source>
        <dbReference type="ARBA" id="ARBA00022833"/>
    </source>
</evidence>
<dbReference type="SUPFAM" id="SSF56091">
    <property type="entry name" value="DNA ligase/mRNA capping enzyme, catalytic domain"/>
    <property type="match status" value="1"/>
</dbReference>
<feature type="binding site" evidence="14">
    <location>
        <position position="320"/>
    </location>
    <ligand>
        <name>NAD(+)</name>
        <dbReference type="ChEBI" id="CHEBI:57540"/>
    </ligand>
</feature>
<comment type="catalytic activity">
    <reaction evidence="12 14 15">
        <text>NAD(+) + (deoxyribonucleotide)n-3'-hydroxyl + 5'-phospho-(deoxyribonucleotide)m = (deoxyribonucleotide)n+m + AMP + beta-nicotinamide D-nucleotide.</text>
        <dbReference type="EC" id="6.5.1.2"/>
    </reaction>
</comment>
<dbReference type="SMART" id="SM00532">
    <property type="entry name" value="LIGANc"/>
    <property type="match status" value="1"/>
</dbReference>
<reference evidence="17" key="1">
    <citation type="submission" date="2021-05" db="EMBL/GenBank/DDBJ databases">
        <title>Energy efficiency and biological interactions define the core microbiome of deep oligotrophic groundwater.</title>
        <authorList>
            <person name="Mehrshad M."/>
            <person name="Lopez-Fernandez M."/>
            <person name="Bell E."/>
            <person name="Bernier-Latmani R."/>
            <person name="Bertilsson S."/>
            <person name="Dopson M."/>
        </authorList>
    </citation>
    <scope>NUCLEOTIDE SEQUENCE</scope>
    <source>
        <strain evidence="17">Modern_marine.mb.64</strain>
    </source>
</reference>
<dbReference type="FunFam" id="1.10.150.20:FF:000007">
    <property type="entry name" value="DNA ligase"/>
    <property type="match status" value="1"/>
</dbReference>
<feature type="binding site" evidence="14">
    <location>
        <position position="180"/>
    </location>
    <ligand>
        <name>NAD(+)</name>
        <dbReference type="ChEBI" id="CHEBI:57540"/>
    </ligand>
</feature>
<dbReference type="PROSITE" id="PS01056">
    <property type="entry name" value="DNA_LIGASE_N2"/>
    <property type="match status" value="1"/>
</dbReference>
<dbReference type="Pfam" id="PF00533">
    <property type="entry name" value="BRCT"/>
    <property type="match status" value="1"/>
</dbReference>
<dbReference type="Gene3D" id="2.40.50.140">
    <property type="entry name" value="Nucleic acid-binding proteins"/>
    <property type="match status" value="1"/>
</dbReference>
<keyword evidence="8 14" id="KW-0862">Zinc</keyword>
<dbReference type="AlphaFoldDB" id="A0A948RWU7"/>
<dbReference type="InterPro" id="IPR001357">
    <property type="entry name" value="BRCT_dom"/>
</dbReference>
<organism evidence="17 18">
    <name type="scientific">Eiseniibacteriota bacterium</name>
    <dbReference type="NCBI Taxonomy" id="2212470"/>
    <lineage>
        <taxon>Bacteria</taxon>
        <taxon>Candidatus Eiseniibacteriota</taxon>
    </lineage>
</organism>
<dbReference type="Pfam" id="PF22745">
    <property type="entry name" value="Nlig-Ia"/>
    <property type="match status" value="1"/>
</dbReference>
<dbReference type="InterPro" id="IPR013839">
    <property type="entry name" value="DNAligase_adenylation"/>
</dbReference>
<dbReference type="InterPro" id="IPR018239">
    <property type="entry name" value="DNA_ligase_AS"/>
</dbReference>
<dbReference type="SUPFAM" id="SSF52113">
    <property type="entry name" value="BRCT domain"/>
    <property type="match status" value="1"/>
</dbReference>
<evidence type="ECO:0000256" key="11">
    <source>
        <dbReference type="ARBA" id="ARBA00023204"/>
    </source>
</evidence>
<dbReference type="SMART" id="SM00278">
    <property type="entry name" value="HhH1"/>
    <property type="match status" value="3"/>
</dbReference>
<dbReference type="NCBIfam" id="NF005932">
    <property type="entry name" value="PRK07956.1"/>
    <property type="match status" value="1"/>
</dbReference>
<evidence type="ECO:0000256" key="9">
    <source>
        <dbReference type="ARBA" id="ARBA00022842"/>
    </source>
</evidence>
<sequence>MADAEIRRRLEELRRQIHHHNRLYYVENQPILSDREFDRLLDELIHLESENPDLYDPSSPTQRVGGKPLEGFESIRHAVPMLSLNNTYNEGDLIEFDVRVRRFLGQQEPGPYAIELKIDGIGIALHYDKGRFQTGVTRGDGTQGDNVTENLRTIRSLPLVLSQSRSGHSAIPPQLEVRGEVFFRRSAFETLNAERLQRQEKPFANPRNACAGTLKLLDPSLAARRPMDLIVYTFVGAGNHGFASHIESLLWLKSIGFPVNPLLERAASIQEVIRLWRDWDVQRQKLDYETDGLVVKIDHLDIQQSLGFTAKSPRWAIAAKFDTSEAITRIKDIVLQVGRTGTVTPVADLEPVALLGTTIHRASLHNADEIQRLDVRVGDTVAVEKGGEIIPKVTRVLIDRRSGLEKPYTFPRNCPICKELLSREEGEVAVRCTNDFCPAQRKRRILHFASRAAMDIEGCGTAVVDQLVDAGLVNDASDLYILDPADLMSLPGFAEKSALNLVEAIRKSRRPDLHRFLFALGIRHVGAGAAKILAAKYKSLKMIQKAGLEDLEDLENIGKVMASSIHDYFNNDRSLAYLKRLNERGVKPKIVEGRKDEKATPFSGKAVVLTGTLSTLTREEAKTAIENAGGRIVSTVSSRTDFVFAGEKPGSKIRKAHDLGLSVRSEDDLREMLGLPVRKRLL</sequence>
<dbReference type="PANTHER" id="PTHR23389">
    <property type="entry name" value="CHROMOSOME TRANSMISSION FIDELITY FACTOR 18"/>
    <property type="match status" value="1"/>
</dbReference>
<feature type="binding site" evidence="14">
    <location>
        <position position="296"/>
    </location>
    <ligand>
        <name>NAD(+)</name>
        <dbReference type="ChEBI" id="CHEBI:57540"/>
    </ligand>
</feature>
<dbReference type="InterPro" id="IPR004150">
    <property type="entry name" value="NAD_DNA_ligase_OB"/>
</dbReference>
<gene>
    <name evidence="14 17" type="primary">ligA</name>
    <name evidence="17" type="ORF">KJ970_10915</name>
</gene>
<keyword evidence="10 14" id="KW-0520">NAD</keyword>
<comment type="similarity">
    <text evidence="13 14">Belongs to the NAD-dependent DNA ligase family. LigA subfamily.</text>
</comment>
<feature type="domain" description="BRCT" evidence="16">
    <location>
        <begin position="597"/>
        <end position="664"/>
    </location>
</feature>
<dbReference type="EMBL" id="JAHJDP010000061">
    <property type="protein sequence ID" value="MBU2691426.1"/>
    <property type="molecule type" value="Genomic_DNA"/>
</dbReference>
<dbReference type="SUPFAM" id="SSF47781">
    <property type="entry name" value="RuvA domain 2-like"/>
    <property type="match status" value="1"/>
</dbReference>
<keyword evidence="7 14" id="KW-0227">DNA damage</keyword>
<dbReference type="NCBIfam" id="TIGR00575">
    <property type="entry name" value="dnlj"/>
    <property type="match status" value="1"/>
</dbReference>
<dbReference type="Gene3D" id="6.20.10.30">
    <property type="match status" value="1"/>
</dbReference>
<evidence type="ECO:0000313" key="18">
    <source>
        <dbReference type="Proteomes" id="UP000777784"/>
    </source>
</evidence>
<dbReference type="InterPro" id="IPR036420">
    <property type="entry name" value="BRCT_dom_sf"/>
</dbReference>
<dbReference type="Gene3D" id="1.10.287.610">
    <property type="entry name" value="Helix hairpin bin"/>
    <property type="match status" value="1"/>
</dbReference>
<comment type="caution">
    <text evidence="17">The sequence shown here is derived from an EMBL/GenBank/DDBJ whole genome shotgun (WGS) entry which is preliminary data.</text>
</comment>
<dbReference type="Pfam" id="PF01653">
    <property type="entry name" value="DNA_ligase_aden"/>
    <property type="match status" value="1"/>
</dbReference>
<dbReference type="InterPro" id="IPR041663">
    <property type="entry name" value="DisA/LigA_HHH"/>
</dbReference>
<dbReference type="Pfam" id="PF14520">
    <property type="entry name" value="HHH_5"/>
    <property type="match status" value="1"/>
</dbReference>
<dbReference type="Pfam" id="PF03119">
    <property type="entry name" value="DNA_ligase_ZBD"/>
    <property type="match status" value="1"/>
</dbReference>
<keyword evidence="5 14" id="KW-0235">DNA replication</keyword>
<keyword evidence="4 14" id="KW-0436">Ligase</keyword>
<dbReference type="EC" id="6.5.1.2" evidence="2 14"/>
<feature type="binding site" evidence="14">
    <location>
        <begin position="34"/>
        <end position="38"/>
    </location>
    <ligand>
        <name>NAD(+)</name>
        <dbReference type="ChEBI" id="CHEBI:57540"/>
    </ligand>
</feature>
<dbReference type="GO" id="GO:0005829">
    <property type="term" value="C:cytosol"/>
    <property type="evidence" value="ECO:0007669"/>
    <property type="project" value="TreeGrafter"/>
</dbReference>
<evidence type="ECO:0000256" key="13">
    <source>
        <dbReference type="ARBA" id="ARBA00060881"/>
    </source>
</evidence>
<evidence type="ECO:0000256" key="10">
    <source>
        <dbReference type="ARBA" id="ARBA00023027"/>
    </source>
</evidence>
<dbReference type="InterPro" id="IPR001679">
    <property type="entry name" value="DNA_ligase"/>
</dbReference>
<dbReference type="FunFam" id="2.40.50.140:FF:000012">
    <property type="entry name" value="DNA ligase"/>
    <property type="match status" value="1"/>
</dbReference>
<dbReference type="GO" id="GO:0006260">
    <property type="term" value="P:DNA replication"/>
    <property type="evidence" value="ECO:0007669"/>
    <property type="project" value="UniProtKB-KW"/>
</dbReference>
<keyword evidence="11 14" id="KW-0234">DNA repair</keyword>
<evidence type="ECO:0000313" key="17">
    <source>
        <dbReference type="EMBL" id="MBU2691426.1"/>
    </source>
</evidence>
<feature type="binding site" evidence="14">
    <location>
        <begin position="83"/>
        <end position="84"/>
    </location>
    <ligand>
        <name>NAD(+)</name>
        <dbReference type="ChEBI" id="CHEBI:57540"/>
    </ligand>
</feature>
<dbReference type="PANTHER" id="PTHR23389:SF9">
    <property type="entry name" value="DNA LIGASE"/>
    <property type="match status" value="1"/>
</dbReference>
<dbReference type="Gene3D" id="1.10.150.20">
    <property type="entry name" value="5' to 3' exonuclease, C-terminal subdomain"/>
    <property type="match status" value="2"/>
</dbReference>
<accession>A0A948RWU7</accession>
<evidence type="ECO:0000256" key="3">
    <source>
        <dbReference type="ARBA" id="ARBA00013308"/>
    </source>
</evidence>
<dbReference type="Pfam" id="PF12826">
    <property type="entry name" value="HHH_2"/>
    <property type="match status" value="1"/>
</dbReference>
<feature type="binding site" evidence="14">
    <location>
        <position position="115"/>
    </location>
    <ligand>
        <name>NAD(+)</name>
        <dbReference type="ChEBI" id="CHEBI:57540"/>
    </ligand>
</feature>
<dbReference type="Gene3D" id="3.40.50.10190">
    <property type="entry name" value="BRCT domain"/>
    <property type="match status" value="1"/>
</dbReference>
<dbReference type="InterPro" id="IPR003583">
    <property type="entry name" value="Hlx-hairpin-Hlx_DNA-bd_motif"/>
</dbReference>
<dbReference type="InterPro" id="IPR013840">
    <property type="entry name" value="DNAligase_N"/>
</dbReference>
<dbReference type="FunFam" id="1.10.150.20:FF:000006">
    <property type="entry name" value="DNA ligase"/>
    <property type="match status" value="1"/>
</dbReference>
<evidence type="ECO:0000256" key="4">
    <source>
        <dbReference type="ARBA" id="ARBA00022598"/>
    </source>
</evidence>
<dbReference type="FunFam" id="3.30.470.30:FF:000001">
    <property type="entry name" value="DNA ligase"/>
    <property type="match status" value="1"/>
</dbReference>
<evidence type="ECO:0000256" key="6">
    <source>
        <dbReference type="ARBA" id="ARBA00022723"/>
    </source>
</evidence>
<evidence type="ECO:0000256" key="5">
    <source>
        <dbReference type="ARBA" id="ARBA00022705"/>
    </source>
</evidence>
<dbReference type="HAMAP" id="MF_01588">
    <property type="entry name" value="DNA_ligase_A"/>
    <property type="match status" value="1"/>
</dbReference>